<organism evidence="2 3">
    <name type="scientific">Platysternon megacephalum</name>
    <name type="common">big-headed turtle</name>
    <dbReference type="NCBI Taxonomy" id="55544"/>
    <lineage>
        <taxon>Eukaryota</taxon>
        <taxon>Metazoa</taxon>
        <taxon>Chordata</taxon>
        <taxon>Craniata</taxon>
        <taxon>Vertebrata</taxon>
        <taxon>Euteleostomi</taxon>
        <taxon>Archelosauria</taxon>
        <taxon>Testudinata</taxon>
        <taxon>Testudines</taxon>
        <taxon>Cryptodira</taxon>
        <taxon>Durocryptodira</taxon>
        <taxon>Testudinoidea</taxon>
        <taxon>Platysternidae</taxon>
        <taxon>Platysternon</taxon>
    </lineage>
</organism>
<dbReference type="Proteomes" id="UP000297703">
    <property type="component" value="Unassembled WGS sequence"/>
</dbReference>
<proteinExistence type="predicted"/>
<dbReference type="AlphaFoldDB" id="A0A4D9EWX6"/>
<evidence type="ECO:0000313" key="2">
    <source>
        <dbReference type="EMBL" id="TFK10324.1"/>
    </source>
</evidence>
<sequence>MTAAEGRIPTYLTSPLGYSQSPLLSTSSGTQVRAEPPLNGIREAGRGEAPYGSQEEESKT</sequence>
<feature type="compositionally biased region" description="Polar residues" evidence="1">
    <location>
        <begin position="11"/>
        <end position="31"/>
    </location>
</feature>
<feature type="region of interest" description="Disordered" evidence="1">
    <location>
        <begin position="1"/>
        <end position="60"/>
    </location>
</feature>
<reference evidence="2 3" key="1">
    <citation type="submission" date="2019-04" db="EMBL/GenBank/DDBJ databases">
        <title>Draft genome of the big-headed turtle Platysternon megacephalum.</title>
        <authorList>
            <person name="Gong S."/>
        </authorList>
    </citation>
    <scope>NUCLEOTIDE SEQUENCE [LARGE SCALE GENOMIC DNA]</scope>
    <source>
        <strain evidence="2">DO16091913</strain>
        <tissue evidence="2">Muscle</tissue>
    </source>
</reference>
<evidence type="ECO:0000313" key="3">
    <source>
        <dbReference type="Proteomes" id="UP000297703"/>
    </source>
</evidence>
<evidence type="ECO:0000256" key="1">
    <source>
        <dbReference type="SAM" id="MobiDB-lite"/>
    </source>
</evidence>
<dbReference type="EMBL" id="QXTE01000042">
    <property type="protein sequence ID" value="TFK10324.1"/>
    <property type="molecule type" value="Genomic_DNA"/>
</dbReference>
<comment type="caution">
    <text evidence="2">The sequence shown here is derived from an EMBL/GenBank/DDBJ whole genome shotgun (WGS) entry which is preliminary data.</text>
</comment>
<accession>A0A4D9EWX6</accession>
<gene>
    <name evidence="2" type="ORF">DR999_PMT06579</name>
</gene>
<reference evidence="2 3" key="2">
    <citation type="submission" date="2019-04" db="EMBL/GenBank/DDBJ databases">
        <title>The genome sequence of big-headed turtle.</title>
        <authorList>
            <person name="Gong S."/>
        </authorList>
    </citation>
    <scope>NUCLEOTIDE SEQUENCE [LARGE SCALE GENOMIC DNA]</scope>
    <source>
        <strain evidence="2">DO16091913</strain>
        <tissue evidence="2">Muscle</tissue>
    </source>
</reference>
<name>A0A4D9EWX6_9SAUR</name>
<keyword evidence="3" id="KW-1185">Reference proteome</keyword>
<protein>
    <submittedName>
        <fullName evidence="2">Dynein heavy chain 6, axonemal-like</fullName>
    </submittedName>
</protein>